<evidence type="ECO:0000313" key="2">
    <source>
        <dbReference type="Proteomes" id="UP000838878"/>
    </source>
</evidence>
<feature type="non-terminal residue" evidence="1">
    <location>
        <position position="81"/>
    </location>
</feature>
<evidence type="ECO:0000313" key="1">
    <source>
        <dbReference type="EMBL" id="CAH0731392.1"/>
    </source>
</evidence>
<dbReference type="OrthoDB" id="7508695at2759"/>
<dbReference type="EMBL" id="OV170229">
    <property type="protein sequence ID" value="CAH0731392.1"/>
    <property type="molecule type" value="Genomic_DNA"/>
</dbReference>
<sequence length="81" mass="9264">MLLRSIRRQLEFFNDLSNLRKPKKTDDDVLLADSGHGGQSHEISQLRRRYYSAQVYAQTQVHSIPITHTLVGRPLDTTGES</sequence>
<dbReference type="AlphaFoldDB" id="A0A8J9V4Z2"/>
<gene>
    <name evidence="1" type="ORF">BINO364_LOCUS16271</name>
</gene>
<dbReference type="Proteomes" id="UP000838878">
    <property type="component" value="Chromosome 9"/>
</dbReference>
<reference evidence="1" key="1">
    <citation type="submission" date="2021-12" db="EMBL/GenBank/DDBJ databases">
        <authorList>
            <person name="Martin H S."/>
        </authorList>
    </citation>
    <scope>NUCLEOTIDE SEQUENCE</scope>
</reference>
<protein>
    <submittedName>
        <fullName evidence="1">Uncharacterized protein</fullName>
    </submittedName>
</protein>
<name>A0A8J9V4Z2_9NEOP</name>
<organism evidence="1 2">
    <name type="scientific">Brenthis ino</name>
    <name type="common">lesser marbled fritillary</name>
    <dbReference type="NCBI Taxonomy" id="405034"/>
    <lineage>
        <taxon>Eukaryota</taxon>
        <taxon>Metazoa</taxon>
        <taxon>Ecdysozoa</taxon>
        <taxon>Arthropoda</taxon>
        <taxon>Hexapoda</taxon>
        <taxon>Insecta</taxon>
        <taxon>Pterygota</taxon>
        <taxon>Neoptera</taxon>
        <taxon>Endopterygota</taxon>
        <taxon>Lepidoptera</taxon>
        <taxon>Glossata</taxon>
        <taxon>Ditrysia</taxon>
        <taxon>Papilionoidea</taxon>
        <taxon>Nymphalidae</taxon>
        <taxon>Heliconiinae</taxon>
        <taxon>Argynnini</taxon>
        <taxon>Brenthis</taxon>
    </lineage>
</organism>
<proteinExistence type="predicted"/>
<accession>A0A8J9V4Z2</accession>
<keyword evidence="2" id="KW-1185">Reference proteome</keyword>